<dbReference type="Proteomes" id="UP000634435">
    <property type="component" value="Unassembled WGS sequence"/>
</dbReference>
<name>A0ABQ2DII1_9BACI</name>
<reference evidence="2" key="1">
    <citation type="journal article" date="2019" name="Int. J. Syst. Evol. Microbiol.">
        <title>The Global Catalogue of Microorganisms (GCM) 10K type strain sequencing project: providing services to taxonomists for standard genome sequencing and annotation.</title>
        <authorList>
            <consortium name="The Broad Institute Genomics Platform"/>
            <consortium name="The Broad Institute Genome Sequencing Center for Infectious Disease"/>
            <person name="Wu L."/>
            <person name="Ma J."/>
        </authorList>
    </citation>
    <scope>NUCLEOTIDE SEQUENCE [LARGE SCALE GENOMIC DNA]</scope>
    <source>
        <strain evidence="2">JCM 30071</strain>
    </source>
</reference>
<dbReference type="RefSeq" id="WP_188942943.1">
    <property type="nucleotide sequence ID" value="NZ_BMPN01000003.1"/>
</dbReference>
<dbReference type="EMBL" id="BMPN01000003">
    <property type="protein sequence ID" value="GGJ57357.1"/>
    <property type="molecule type" value="Genomic_DNA"/>
</dbReference>
<proteinExistence type="predicted"/>
<evidence type="ECO:0000313" key="2">
    <source>
        <dbReference type="Proteomes" id="UP000634435"/>
    </source>
</evidence>
<keyword evidence="2" id="KW-1185">Reference proteome</keyword>
<sequence>MSISIDGKVHKSVLRVKYGEAFPVAKRSIELNNEDYGRVLVYIISLDQPRWTEKVAVEIPFRYYITGIIRPNEKYLQNKRRSKLKVIK</sequence>
<comment type="caution">
    <text evidence="1">The sequence shown here is derived from an EMBL/GenBank/DDBJ whole genome shotgun (WGS) entry which is preliminary data.</text>
</comment>
<evidence type="ECO:0000313" key="1">
    <source>
        <dbReference type="EMBL" id="GGJ57357.1"/>
    </source>
</evidence>
<protein>
    <submittedName>
        <fullName evidence="1">Uncharacterized protein</fullName>
    </submittedName>
</protein>
<organism evidence="1 2">
    <name type="scientific">Virgibacillus kapii</name>
    <dbReference type="NCBI Taxonomy" id="1638645"/>
    <lineage>
        <taxon>Bacteria</taxon>
        <taxon>Bacillati</taxon>
        <taxon>Bacillota</taxon>
        <taxon>Bacilli</taxon>
        <taxon>Bacillales</taxon>
        <taxon>Bacillaceae</taxon>
        <taxon>Virgibacillus</taxon>
    </lineage>
</organism>
<accession>A0ABQ2DII1</accession>
<gene>
    <name evidence="1" type="ORF">GCM10007111_19420</name>
</gene>